<dbReference type="AlphaFoldDB" id="A0A9N8HFG0"/>
<proteinExistence type="predicted"/>
<keyword evidence="2" id="KW-1185">Reference proteome</keyword>
<evidence type="ECO:0000313" key="1">
    <source>
        <dbReference type="EMBL" id="CAB9510807.1"/>
    </source>
</evidence>
<dbReference type="Proteomes" id="UP001153069">
    <property type="component" value="Unassembled WGS sequence"/>
</dbReference>
<evidence type="ECO:0000313" key="2">
    <source>
        <dbReference type="Proteomes" id="UP001153069"/>
    </source>
</evidence>
<sequence>MTVLFSHRRPWYVFFLVSFSPYRSVDSTSLLNEAILRKEENNLEDEVPLKYGVDVSFPMHHIPSSFSASSCKYTEENRVCKTTPLTKFAQDRLDYYHYNFLKGCKAAFGEDCLRSEKERIEMAHRQPQTMKNMTSGLGFRKLRLPPEVFESILEFWQTNRHEAYDEPWPAGGTYINHWETPPGVVRVDNTSLPGGGYDLTSQVWEALRPIVSEWTGQHLEEASMYGIRIYKTGNILATHVDRQPLVSSVIINVDQDLDEPWPLEVIGHDGLAHNITMEPGDLVLYESHSILHGRPYPLKGRFLANMFVHFEPTRPDAPKNSPPIYRLPMKRSDKKCTPTLKQGRVMCIFE</sequence>
<accession>A0A9N8HFG0</accession>
<dbReference type="EMBL" id="CAICTM010000452">
    <property type="protein sequence ID" value="CAB9510807.1"/>
    <property type="molecule type" value="Genomic_DNA"/>
</dbReference>
<gene>
    <name evidence="1" type="ORF">SEMRO_453_G146210.1</name>
</gene>
<reference evidence="1" key="1">
    <citation type="submission" date="2020-06" db="EMBL/GenBank/DDBJ databases">
        <authorList>
            <consortium name="Plant Systems Biology data submission"/>
        </authorList>
    </citation>
    <scope>NUCLEOTIDE SEQUENCE</scope>
    <source>
        <strain evidence="1">D6</strain>
    </source>
</reference>
<organism evidence="1 2">
    <name type="scientific">Seminavis robusta</name>
    <dbReference type="NCBI Taxonomy" id="568900"/>
    <lineage>
        <taxon>Eukaryota</taxon>
        <taxon>Sar</taxon>
        <taxon>Stramenopiles</taxon>
        <taxon>Ochrophyta</taxon>
        <taxon>Bacillariophyta</taxon>
        <taxon>Bacillariophyceae</taxon>
        <taxon>Bacillariophycidae</taxon>
        <taxon>Naviculales</taxon>
        <taxon>Naviculaceae</taxon>
        <taxon>Seminavis</taxon>
    </lineage>
</organism>
<comment type="caution">
    <text evidence="1">The sequence shown here is derived from an EMBL/GenBank/DDBJ whole genome shotgun (WGS) entry which is preliminary data.</text>
</comment>
<name>A0A9N8HFG0_9STRA</name>
<dbReference type="OrthoDB" id="194358at2759"/>
<protein>
    <submittedName>
        <fullName evidence="1">Ankyrin Repeat</fullName>
    </submittedName>
</protein>